<organism evidence="1 2">
    <name type="scientific">Nitrospira tepida</name>
    <dbReference type="NCBI Taxonomy" id="2973512"/>
    <lineage>
        <taxon>Bacteria</taxon>
        <taxon>Pseudomonadati</taxon>
        <taxon>Nitrospirota</taxon>
        <taxon>Nitrospiria</taxon>
        <taxon>Nitrospirales</taxon>
        <taxon>Nitrospiraceae</taxon>
        <taxon>Nitrospira</taxon>
    </lineage>
</organism>
<dbReference type="AlphaFoldDB" id="A0AA86T8F8"/>
<dbReference type="KEGG" id="nti:DNFV4_04027"/>
<evidence type="ECO:0000313" key="1">
    <source>
        <dbReference type="EMBL" id="CAI4033586.1"/>
    </source>
</evidence>
<gene>
    <name evidence="1" type="ORF">DNFV4_04027</name>
</gene>
<name>A0AA86T8F8_9BACT</name>
<proteinExistence type="predicted"/>
<sequence length="106" mass="10587">MPGFLLHVGATVLCAHGGQAQPGSPNPRVLVGGQPVTTQPAPYAVAGCPFNVSGVPSPCLTGQWVTAATKVLAGGLPVLLLDSQALCAPNSTPLQVSTTQTRVSGM</sequence>
<keyword evidence="2" id="KW-1185">Reference proteome</keyword>
<evidence type="ECO:0000313" key="2">
    <source>
        <dbReference type="Proteomes" id="UP001179121"/>
    </source>
</evidence>
<dbReference type="Proteomes" id="UP001179121">
    <property type="component" value="Chromosome"/>
</dbReference>
<dbReference type="RefSeq" id="WP_289270917.1">
    <property type="nucleotide sequence ID" value="NZ_OX365700.1"/>
</dbReference>
<dbReference type="EMBL" id="OX365700">
    <property type="protein sequence ID" value="CAI4033586.1"/>
    <property type="molecule type" value="Genomic_DNA"/>
</dbReference>
<reference evidence="1" key="1">
    <citation type="submission" date="2022-10" db="EMBL/GenBank/DDBJ databases">
        <authorList>
            <person name="Koch H."/>
        </authorList>
    </citation>
    <scope>NUCLEOTIDE SEQUENCE</scope>
    <source>
        <strain evidence="1">DNF</strain>
    </source>
</reference>
<evidence type="ECO:0008006" key="3">
    <source>
        <dbReference type="Google" id="ProtNLM"/>
    </source>
</evidence>
<accession>A0AA86T8F8</accession>
<protein>
    <recommendedName>
        <fullName evidence="3">DUF4280 domain-containing protein</fullName>
    </recommendedName>
</protein>